<keyword evidence="2" id="KW-0479">Metal-binding</keyword>
<dbReference type="Proteomes" id="UP001141950">
    <property type="component" value="Unassembled WGS sequence"/>
</dbReference>
<evidence type="ECO:0000313" key="7">
    <source>
        <dbReference type="EMBL" id="MCR2804706.1"/>
    </source>
</evidence>
<dbReference type="EMBL" id="JANIPJ010000008">
    <property type="protein sequence ID" value="MCR2804706.1"/>
    <property type="molecule type" value="Genomic_DNA"/>
</dbReference>
<protein>
    <submittedName>
        <fullName evidence="7">Sulfatase-like hydrolase/transferase</fullName>
    </submittedName>
</protein>
<dbReference type="Gene3D" id="3.40.720.10">
    <property type="entry name" value="Alkaline Phosphatase, subunit A"/>
    <property type="match status" value="1"/>
</dbReference>
<dbReference type="AlphaFoldDB" id="A0A9X2MS23"/>
<reference evidence="7" key="1">
    <citation type="submission" date="2022-08" db="EMBL/GenBank/DDBJ databases">
        <title>The genomic sequence of strain Paenibacillus sp. SCIV0701.</title>
        <authorList>
            <person name="Zhao H."/>
        </authorList>
    </citation>
    <scope>NUCLEOTIDE SEQUENCE</scope>
    <source>
        <strain evidence="7">SCIV0701</strain>
    </source>
</reference>
<name>A0A9X2MS23_9BACL</name>
<feature type="domain" description="Sulfatase N-terminal" evidence="5">
    <location>
        <begin position="144"/>
        <end position="282"/>
    </location>
</feature>
<proteinExistence type="inferred from homology"/>
<keyword evidence="8" id="KW-1185">Reference proteome</keyword>
<dbReference type="InterPro" id="IPR050738">
    <property type="entry name" value="Sulfatase"/>
</dbReference>
<evidence type="ECO:0000259" key="6">
    <source>
        <dbReference type="Pfam" id="PF13290"/>
    </source>
</evidence>
<dbReference type="InterPro" id="IPR024607">
    <property type="entry name" value="Sulfatase_CS"/>
</dbReference>
<sequence>MNQKSLNILWISLEDTSPRFGCYGDAVARTPHIDQLSREGCRYPNTFATAGVCAPSRCAVITGMYSTYIGGQHMRTTHTNQDTPELPTPYEIVPPSYVKVFSEYLRAQGYYCTNNLKTDYQFKPPVTAWDECGPDGHWRNRGANQPFFAVFNTTVTHESKMWPQETEEIKTNPDEVVLPPYLPDTPLVRKAIARHYDNLSLADDYVGTLLQQLEEDGLSENTIVMLWSDHGEGLPRAKRWTYDAGIRVPLIVRWPGQIQPGTVNERLVSLIDLAPTVLELANLQIPAHLQGKSFLHEGEERGYIYATRDRYDESYDMVRAVRDKQYKYIRNYYPNQSYQLWIPFLNQHPIQRELWRLHEEGKLEGLAAQFVGNGRPAEELYDCEADPYEQHNLAGKPEYSEVLRRMREALEQWRMKYDRLGEVPETEMVAQMWPSGKQPQTAKPRFVTVDGGICASELIESGTVSRPALVQIHCSTQGASIAYKLDDNSPQWSLYTGAIRIPEDVVQLRAKAIRIGYQESIETVLAFE</sequence>
<dbReference type="PANTHER" id="PTHR42693:SF53">
    <property type="entry name" value="ENDO-4-O-SULFATASE"/>
    <property type="match status" value="1"/>
</dbReference>
<dbReference type="Pfam" id="PF13290">
    <property type="entry name" value="CHB_HEX_C_1"/>
    <property type="match status" value="1"/>
</dbReference>
<dbReference type="RefSeq" id="WP_257445960.1">
    <property type="nucleotide sequence ID" value="NZ_JANIPJ010000008.1"/>
</dbReference>
<evidence type="ECO:0000313" key="8">
    <source>
        <dbReference type="Proteomes" id="UP001141950"/>
    </source>
</evidence>
<comment type="similarity">
    <text evidence="1">Belongs to the sulfatase family.</text>
</comment>
<dbReference type="PROSITE" id="PS00523">
    <property type="entry name" value="SULFATASE_1"/>
    <property type="match status" value="1"/>
</dbReference>
<dbReference type="GO" id="GO:0046872">
    <property type="term" value="F:metal ion binding"/>
    <property type="evidence" value="ECO:0007669"/>
    <property type="project" value="UniProtKB-KW"/>
</dbReference>
<evidence type="ECO:0000256" key="4">
    <source>
        <dbReference type="ARBA" id="ARBA00022837"/>
    </source>
</evidence>
<keyword evidence="4" id="KW-0106">Calcium</keyword>
<keyword evidence="3 7" id="KW-0378">Hydrolase</keyword>
<evidence type="ECO:0000256" key="3">
    <source>
        <dbReference type="ARBA" id="ARBA00022801"/>
    </source>
</evidence>
<accession>A0A9X2MS23</accession>
<dbReference type="CDD" id="cd16027">
    <property type="entry name" value="SGSH"/>
    <property type="match status" value="1"/>
</dbReference>
<evidence type="ECO:0000256" key="1">
    <source>
        <dbReference type="ARBA" id="ARBA00008779"/>
    </source>
</evidence>
<organism evidence="7 8">
    <name type="scientific">Paenibacillus soyae</name>
    <dbReference type="NCBI Taxonomy" id="2969249"/>
    <lineage>
        <taxon>Bacteria</taxon>
        <taxon>Bacillati</taxon>
        <taxon>Bacillota</taxon>
        <taxon>Bacilli</taxon>
        <taxon>Bacillales</taxon>
        <taxon>Paenibacillaceae</taxon>
        <taxon>Paenibacillus</taxon>
    </lineage>
</organism>
<feature type="domain" description="GH29D-like beta-sandwich" evidence="6">
    <location>
        <begin position="460"/>
        <end position="520"/>
    </location>
</feature>
<dbReference type="PANTHER" id="PTHR42693">
    <property type="entry name" value="ARYLSULFATASE FAMILY MEMBER"/>
    <property type="match status" value="1"/>
</dbReference>
<dbReference type="Pfam" id="PF00884">
    <property type="entry name" value="Sulfatase"/>
    <property type="match status" value="2"/>
</dbReference>
<comment type="caution">
    <text evidence="7">The sequence shown here is derived from an EMBL/GenBank/DDBJ whole genome shotgun (WGS) entry which is preliminary data.</text>
</comment>
<evidence type="ECO:0000259" key="5">
    <source>
        <dbReference type="Pfam" id="PF00884"/>
    </source>
</evidence>
<feature type="domain" description="Sulfatase N-terminal" evidence="5">
    <location>
        <begin position="7"/>
        <end position="111"/>
    </location>
</feature>
<dbReference type="InterPro" id="IPR000917">
    <property type="entry name" value="Sulfatase_N"/>
</dbReference>
<gene>
    <name evidence="7" type="ORF">NQZ67_12535</name>
</gene>
<dbReference type="InterPro" id="IPR059177">
    <property type="entry name" value="GH29D-like_dom"/>
</dbReference>
<dbReference type="SUPFAM" id="SSF53649">
    <property type="entry name" value="Alkaline phosphatase-like"/>
    <property type="match status" value="1"/>
</dbReference>
<dbReference type="GO" id="GO:0004065">
    <property type="term" value="F:arylsulfatase activity"/>
    <property type="evidence" value="ECO:0007669"/>
    <property type="project" value="TreeGrafter"/>
</dbReference>
<dbReference type="InterPro" id="IPR017850">
    <property type="entry name" value="Alkaline_phosphatase_core_sf"/>
</dbReference>
<evidence type="ECO:0000256" key="2">
    <source>
        <dbReference type="ARBA" id="ARBA00022723"/>
    </source>
</evidence>